<evidence type="ECO:0000313" key="3">
    <source>
        <dbReference type="Proteomes" id="UP000625711"/>
    </source>
</evidence>
<name>A0A834INE8_RHYFE</name>
<dbReference type="Proteomes" id="UP000625711">
    <property type="component" value="Unassembled WGS sequence"/>
</dbReference>
<keyword evidence="3" id="KW-1185">Reference proteome</keyword>
<evidence type="ECO:0000313" key="2">
    <source>
        <dbReference type="EMBL" id="KAF7283700.1"/>
    </source>
</evidence>
<dbReference type="EMBL" id="JAACXV010000091">
    <property type="protein sequence ID" value="KAF7283700.1"/>
    <property type="molecule type" value="Genomic_DNA"/>
</dbReference>
<reference evidence="2" key="1">
    <citation type="submission" date="2020-08" db="EMBL/GenBank/DDBJ databases">
        <title>Genome sequencing and assembly of the red palm weevil Rhynchophorus ferrugineus.</title>
        <authorList>
            <person name="Dias G.B."/>
            <person name="Bergman C.M."/>
            <person name="Manee M."/>
        </authorList>
    </citation>
    <scope>NUCLEOTIDE SEQUENCE</scope>
    <source>
        <strain evidence="2">AA-2017</strain>
        <tissue evidence="2">Whole larva</tissue>
    </source>
</reference>
<protein>
    <submittedName>
        <fullName evidence="2">Uncharacterized protein</fullName>
    </submittedName>
</protein>
<accession>A0A834INE8</accession>
<dbReference type="AlphaFoldDB" id="A0A834INE8"/>
<comment type="caution">
    <text evidence="2">The sequence shown here is derived from an EMBL/GenBank/DDBJ whole genome shotgun (WGS) entry which is preliminary data.</text>
</comment>
<feature type="region of interest" description="Disordered" evidence="1">
    <location>
        <begin position="1"/>
        <end position="35"/>
    </location>
</feature>
<gene>
    <name evidence="2" type="ORF">GWI33_023194</name>
</gene>
<proteinExistence type="predicted"/>
<feature type="compositionally biased region" description="Polar residues" evidence="1">
    <location>
        <begin position="1"/>
        <end position="15"/>
    </location>
</feature>
<sequence>MKPNLGHTTNSFEVQQRSKEEGGKKPRRRSAMAVSMPVLVNPRSNVAGVNDPGASSLASRRRATDAAVDARTMNYFSRSPVRLHVNWSEKKWRSPSLPRFDTRGRIIRVVRSGRLRQIPDNIGYGS</sequence>
<organism evidence="2 3">
    <name type="scientific">Rhynchophorus ferrugineus</name>
    <name type="common">Red palm weevil</name>
    <name type="synonym">Curculio ferrugineus</name>
    <dbReference type="NCBI Taxonomy" id="354439"/>
    <lineage>
        <taxon>Eukaryota</taxon>
        <taxon>Metazoa</taxon>
        <taxon>Ecdysozoa</taxon>
        <taxon>Arthropoda</taxon>
        <taxon>Hexapoda</taxon>
        <taxon>Insecta</taxon>
        <taxon>Pterygota</taxon>
        <taxon>Neoptera</taxon>
        <taxon>Endopterygota</taxon>
        <taxon>Coleoptera</taxon>
        <taxon>Polyphaga</taxon>
        <taxon>Cucujiformia</taxon>
        <taxon>Curculionidae</taxon>
        <taxon>Dryophthorinae</taxon>
        <taxon>Rhynchophorus</taxon>
    </lineage>
</organism>
<dbReference type="OrthoDB" id="616263at2759"/>
<evidence type="ECO:0000256" key="1">
    <source>
        <dbReference type="SAM" id="MobiDB-lite"/>
    </source>
</evidence>